<evidence type="ECO:0008006" key="3">
    <source>
        <dbReference type="Google" id="ProtNLM"/>
    </source>
</evidence>
<dbReference type="OrthoDB" id="3253594at2"/>
<comment type="caution">
    <text evidence="1">The sequence shown here is derived from an EMBL/GenBank/DDBJ whole genome shotgun (WGS) entry which is preliminary data.</text>
</comment>
<dbReference type="Proteomes" id="UP000291838">
    <property type="component" value="Unassembled WGS sequence"/>
</dbReference>
<dbReference type="RefSeq" id="WP_129473962.1">
    <property type="nucleotide sequence ID" value="NZ_SDWS01000002.1"/>
</dbReference>
<evidence type="ECO:0000313" key="2">
    <source>
        <dbReference type="Proteomes" id="UP000291838"/>
    </source>
</evidence>
<dbReference type="AlphaFoldDB" id="A0A4Q2RTL5"/>
<accession>A0A4Q2RTL5</accession>
<protein>
    <recommendedName>
        <fullName evidence="3">RNA-binding protein</fullName>
    </recommendedName>
</protein>
<reference evidence="1 2" key="1">
    <citation type="submission" date="2019-01" db="EMBL/GenBank/DDBJ databases">
        <title>Novel species of Nocardioides.</title>
        <authorList>
            <person name="Liu Q."/>
            <person name="Xin Y.-H."/>
        </authorList>
    </citation>
    <scope>NUCLEOTIDE SEQUENCE [LARGE SCALE GENOMIC DNA]</scope>
    <source>
        <strain evidence="1 2">HLT3-15</strain>
    </source>
</reference>
<organism evidence="1 2">
    <name type="scientific">Nocardioides glacieisoli</name>
    <dbReference type="NCBI Taxonomy" id="1168730"/>
    <lineage>
        <taxon>Bacteria</taxon>
        <taxon>Bacillati</taxon>
        <taxon>Actinomycetota</taxon>
        <taxon>Actinomycetes</taxon>
        <taxon>Propionibacteriales</taxon>
        <taxon>Nocardioidaceae</taxon>
        <taxon>Nocardioides</taxon>
    </lineage>
</organism>
<keyword evidence="2" id="KW-1185">Reference proteome</keyword>
<dbReference type="EMBL" id="SDWS01000002">
    <property type="protein sequence ID" value="RYB92357.1"/>
    <property type="molecule type" value="Genomic_DNA"/>
</dbReference>
<gene>
    <name evidence="1" type="ORF">EUA06_05215</name>
</gene>
<proteinExistence type="predicted"/>
<name>A0A4Q2RTL5_9ACTN</name>
<evidence type="ECO:0000313" key="1">
    <source>
        <dbReference type="EMBL" id="RYB92357.1"/>
    </source>
</evidence>
<sequence>MSLVFPRDLDAWQSWQVAQHRVRHLKGRVVGNLRPPPSEWSLASNHASPQVVVSMDTANPSALGSLIAPLHHVGDLPVAVVAPFPLDDVVAGLGLDVTPVSPGRVDGLVEGARCLVTAGQYLPVGVATERAAQRYGRLVLMVQHGALTPYAPPLPPDSTVLAWSEADGEFWRSGRNDVRVETVGSQLLWDAGDGAVAAPDPTAGDLTYLGQGHAAELPRRRLVQAALDLCRTSGATYRPHPSERDKVSRLTHAAYRRAGIVVDGSLPLNQLTGPVVSVFSTGVLEAAAQGRAAWVDFPDAPAWLSEFWERYGMSRFGGEPTPAPTRPALAPARRIAGMLHEVAGR</sequence>